<evidence type="ECO:0000313" key="7">
    <source>
        <dbReference type="Proteomes" id="UP000279968"/>
    </source>
</evidence>
<dbReference type="InterPro" id="IPR022434">
    <property type="entry name" value="ABC_LPXTG_lipo_actinobac"/>
</dbReference>
<comment type="similarity">
    <text evidence="5">Belongs to the bacterial solute-binding protein 9 family.</text>
</comment>
<dbReference type="GO" id="GO:0046872">
    <property type="term" value="F:metal ion binding"/>
    <property type="evidence" value="ECO:0007669"/>
    <property type="project" value="UniProtKB-KW"/>
</dbReference>
<evidence type="ECO:0000256" key="4">
    <source>
        <dbReference type="ARBA" id="ARBA00022729"/>
    </source>
</evidence>
<dbReference type="GO" id="GO:0007155">
    <property type="term" value="P:cell adhesion"/>
    <property type="evidence" value="ECO:0007669"/>
    <property type="project" value="InterPro"/>
</dbReference>
<dbReference type="Pfam" id="PF01297">
    <property type="entry name" value="ZnuA"/>
    <property type="match status" value="2"/>
</dbReference>
<dbReference type="NCBIfam" id="TIGR03772">
    <property type="entry name" value="anch_rpt_subst"/>
    <property type="match status" value="1"/>
</dbReference>
<dbReference type="Gene3D" id="3.40.50.1980">
    <property type="entry name" value="Nitrogenase molybdenum iron protein domain"/>
    <property type="match status" value="2"/>
</dbReference>
<dbReference type="PRINTS" id="PR00690">
    <property type="entry name" value="ADHESNFAMILY"/>
</dbReference>
<proteinExistence type="inferred from homology"/>
<sequence length="543" mass="58866">MPGVGAGVTRVCAHRTARQLRLLVLPLLIALLAAGCRSEAALSAHDERVQVVTTTGILRDLVSRVGGGRVAVNSLVPDGADPHSYEPSLRDIRDVVYADVAFSNYLLLEEQAVIKALDANLRAGVPNISLAEGAVKYAAEIIPLVEDVSLDSIWLGMRVRGTGAAQGADRSSDVLLSATAANGPGRTLAYLTESFGNPSFYVDSGDGFDPGNGYRDDTATLPPDAHTHMSWAFTKPGVYQLTMRARLAIDPGTAPIPLGEQSFTFAVGVDPHSVPGMAGAAVLNAGHADITVDLDERRLYLFADPEGSGEANQRVYDPAHTVIEVPNKALLEVPGDRRFRFLGRPGTQVYQLPQAVLGKHVHGEIDPHLWQDVRNAISYVELIRDTLIGVDPQGASVYRANASAYIAELERLDTYVRDTIAQIPPSRRHLVSTHDAFGYLGQAYGIRISGFVTPNPATEPSLADRRRLTETIRNLKIPAVFLEPNLAARATTLTELAREEGLRVCPIYGDTFDRDVTTYLDMMRFNAESLRDCLTRAEQGRNQ</sequence>
<keyword evidence="2 5" id="KW-0813">Transport</keyword>
<name>A0A3B0AEU3_9ACTN</name>
<dbReference type="InterPro" id="IPR022435">
    <property type="entry name" value="Surface-anchored_actinobac"/>
</dbReference>
<evidence type="ECO:0000313" key="6">
    <source>
        <dbReference type="EMBL" id="RKN59065.1"/>
    </source>
</evidence>
<dbReference type="InterPro" id="IPR050492">
    <property type="entry name" value="Bact_metal-bind_prot9"/>
</dbReference>
<evidence type="ECO:0000256" key="2">
    <source>
        <dbReference type="ARBA" id="ARBA00022448"/>
    </source>
</evidence>
<comment type="caution">
    <text evidence="6">The sequence shown here is derived from an EMBL/GenBank/DDBJ whole genome shotgun (WGS) entry which is preliminary data.</text>
</comment>
<dbReference type="AlphaFoldDB" id="A0A3B0AEU3"/>
<dbReference type="InterPro" id="IPR006127">
    <property type="entry name" value="ZnuA-like"/>
</dbReference>
<evidence type="ECO:0000256" key="1">
    <source>
        <dbReference type="ARBA" id="ARBA00004196"/>
    </source>
</evidence>
<dbReference type="EMBL" id="RBAN01000001">
    <property type="protein sequence ID" value="RKN59065.1"/>
    <property type="molecule type" value="Genomic_DNA"/>
</dbReference>
<keyword evidence="3" id="KW-0479">Metal-binding</keyword>
<keyword evidence="4" id="KW-0732">Signal</keyword>
<organism evidence="6 7">
    <name type="scientific">Micromonospora costi</name>
    <dbReference type="NCBI Taxonomy" id="1530042"/>
    <lineage>
        <taxon>Bacteria</taxon>
        <taxon>Bacillati</taxon>
        <taxon>Actinomycetota</taxon>
        <taxon>Actinomycetes</taxon>
        <taxon>Micromonosporales</taxon>
        <taxon>Micromonosporaceae</taxon>
        <taxon>Micromonospora</taxon>
    </lineage>
</organism>
<dbReference type="SUPFAM" id="SSF53807">
    <property type="entry name" value="Helical backbone' metal receptor"/>
    <property type="match status" value="1"/>
</dbReference>
<dbReference type="InterPro" id="IPR006128">
    <property type="entry name" value="Lipoprotein_PsaA-like"/>
</dbReference>
<dbReference type="PANTHER" id="PTHR42953">
    <property type="entry name" value="HIGH-AFFINITY ZINC UPTAKE SYSTEM PROTEIN ZNUA-RELATED"/>
    <property type="match status" value="1"/>
</dbReference>
<dbReference type="GO" id="GO:0030313">
    <property type="term" value="C:cell envelope"/>
    <property type="evidence" value="ECO:0007669"/>
    <property type="project" value="UniProtKB-SubCell"/>
</dbReference>
<dbReference type="PRINTS" id="PR00691">
    <property type="entry name" value="ADHESINB"/>
</dbReference>
<evidence type="ECO:0000256" key="5">
    <source>
        <dbReference type="RuleBase" id="RU003512"/>
    </source>
</evidence>
<gene>
    <name evidence="6" type="ORF">D7193_03055</name>
</gene>
<dbReference type="NCBIfam" id="TIGR03769">
    <property type="entry name" value="P_ac_wall_RPT"/>
    <property type="match status" value="1"/>
</dbReference>
<dbReference type="RefSeq" id="WP_120779216.1">
    <property type="nucleotide sequence ID" value="NZ_JBHLUP010000009.1"/>
</dbReference>
<keyword evidence="7" id="KW-1185">Reference proteome</keyword>
<dbReference type="OrthoDB" id="9810636at2"/>
<comment type="subcellular location">
    <subcellularLocation>
        <location evidence="1">Cell envelope</location>
    </subcellularLocation>
</comment>
<reference evidence="6 7" key="1">
    <citation type="journal article" date="2015" name="Int. J. Syst. Evol. Microbiol.">
        <title>Micromonospora costi sp. nov., isolated from a leaf of Costus speciosus.</title>
        <authorList>
            <person name="Thawai C."/>
        </authorList>
    </citation>
    <scope>NUCLEOTIDE SEQUENCE [LARGE SCALE GENOMIC DNA]</scope>
    <source>
        <strain evidence="6 7">CS1-12</strain>
    </source>
</reference>
<evidence type="ECO:0000256" key="3">
    <source>
        <dbReference type="ARBA" id="ARBA00022723"/>
    </source>
</evidence>
<dbReference type="Proteomes" id="UP000279968">
    <property type="component" value="Unassembled WGS sequence"/>
</dbReference>
<dbReference type="InterPro" id="IPR006129">
    <property type="entry name" value="AdhesinB"/>
</dbReference>
<protein>
    <submittedName>
        <fullName evidence="6">Anchored repeat ABC transporter, substrate-binding protein</fullName>
    </submittedName>
</protein>
<accession>A0A3B0AEU3</accession>
<dbReference type="NCBIfam" id="NF038134">
    <property type="entry name" value="choice_anch_M"/>
    <property type="match status" value="1"/>
</dbReference>
<dbReference type="PANTHER" id="PTHR42953:SF1">
    <property type="entry name" value="METAL-BINDING PROTEIN HI_0362-RELATED"/>
    <property type="match status" value="1"/>
</dbReference>
<dbReference type="GO" id="GO:0030001">
    <property type="term" value="P:metal ion transport"/>
    <property type="evidence" value="ECO:0007669"/>
    <property type="project" value="InterPro"/>
</dbReference>